<evidence type="ECO:0000256" key="2">
    <source>
        <dbReference type="ARBA" id="ARBA00005046"/>
    </source>
</evidence>
<name>A0A1T4PM97_9BACT</name>
<organism evidence="9 10">
    <name type="scientific">Trichlorobacter thiogenes</name>
    <dbReference type="NCBI Taxonomy" id="115783"/>
    <lineage>
        <taxon>Bacteria</taxon>
        <taxon>Pseudomonadati</taxon>
        <taxon>Thermodesulfobacteriota</taxon>
        <taxon>Desulfuromonadia</taxon>
        <taxon>Geobacterales</taxon>
        <taxon>Geobacteraceae</taxon>
        <taxon>Trichlorobacter</taxon>
    </lineage>
</organism>
<keyword evidence="4 7" id="KW-0501">Molybdenum cofactor biosynthesis</keyword>
<dbReference type="InterPro" id="IPR023045">
    <property type="entry name" value="MoaC"/>
</dbReference>
<dbReference type="GO" id="GO:0061799">
    <property type="term" value="F:cyclic pyranopterin monophosphate synthase activity"/>
    <property type="evidence" value="ECO:0007669"/>
    <property type="project" value="UniProtKB-UniRule"/>
</dbReference>
<accession>A0A1T4PM97</accession>
<dbReference type="RefSeq" id="WP_078790326.1">
    <property type="nucleotide sequence ID" value="NZ_FUWR01000010.1"/>
</dbReference>
<evidence type="ECO:0000259" key="8">
    <source>
        <dbReference type="Pfam" id="PF01967"/>
    </source>
</evidence>
<dbReference type="STRING" id="115783.SAMN02745119_02044"/>
<evidence type="ECO:0000256" key="5">
    <source>
        <dbReference type="ARBA" id="ARBA00023239"/>
    </source>
</evidence>
<dbReference type="HAMAP" id="MF_01224_B">
    <property type="entry name" value="MoaC_B"/>
    <property type="match status" value="1"/>
</dbReference>
<comment type="pathway">
    <text evidence="2 7">Cofactor biosynthesis; molybdopterin biosynthesis.</text>
</comment>
<gene>
    <name evidence="7" type="primary">moaC</name>
    <name evidence="9" type="ORF">SAMN02745119_02044</name>
</gene>
<dbReference type="InterPro" id="IPR047594">
    <property type="entry name" value="MoaC_bact/euk"/>
</dbReference>
<keyword evidence="10" id="KW-1185">Reference proteome</keyword>
<feature type="binding site" evidence="7">
    <location>
        <begin position="74"/>
        <end position="76"/>
    </location>
    <ligand>
        <name>substrate</name>
    </ligand>
</feature>
<dbReference type="Pfam" id="PF01967">
    <property type="entry name" value="MoaC"/>
    <property type="match status" value="1"/>
</dbReference>
<dbReference type="OrthoDB" id="9794429at2"/>
<comment type="function">
    <text evidence="6 7">Catalyzes the conversion of (8S)-3',8-cyclo-7,8-dihydroguanosine 5'-triphosphate to cyclic pyranopterin monophosphate (cPMP).</text>
</comment>
<comment type="subunit">
    <text evidence="7">Homohexamer; trimer of dimers.</text>
</comment>
<evidence type="ECO:0000256" key="7">
    <source>
        <dbReference type="HAMAP-Rule" id="MF_01224"/>
    </source>
</evidence>
<dbReference type="InterPro" id="IPR050105">
    <property type="entry name" value="MoCo_biosynth_MoaA/MoaC"/>
</dbReference>
<evidence type="ECO:0000256" key="1">
    <source>
        <dbReference type="ARBA" id="ARBA00001637"/>
    </source>
</evidence>
<dbReference type="AlphaFoldDB" id="A0A1T4PM97"/>
<dbReference type="SUPFAM" id="SSF55040">
    <property type="entry name" value="Molybdenum cofactor biosynthesis protein C, MoaC"/>
    <property type="match status" value="1"/>
</dbReference>
<dbReference type="Proteomes" id="UP000190102">
    <property type="component" value="Unassembled WGS sequence"/>
</dbReference>
<comment type="catalytic activity">
    <reaction evidence="1 7">
        <text>(8S)-3',8-cyclo-7,8-dihydroguanosine 5'-triphosphate = cyclic pyranopterin phosphate + diphosphate</text>
        <dbReference type="Rhea" id="RHEA:49580"/>
        <dbReference type="ChEBI" id="CHEBI:33019"/>
        <dbReference type="ChEBI" id="CHEBI:59648"/>
        <dbReference type="ChEBI" id="CHEBI:131766"/>
        <dbReference type="EC" id="4.6.1.17"/>
    </reaction>
</comment>
<dbReference type="EC" id="4.6.1.17" evidence="3 7"/>
<feature type="active site" evidence="7">
    <location>
        <position position="127"/>
    </location>
</feature>
<evidence type="ECO:0000256" key="6">
    <source>
        <dbReference type="ARBA" id="ARBA00055087"/>
    </source>
</evidence>
<dbReference type="UniPathway" id="UPA00344"/>
<evidence type="ECO:0000256" key="3">
    <source>
        <dbReference type="ARBA" id="ARBA00012575"/>
    </source>
</evidence>
<proteinExistence type="inferred from homology"/>
<protein>
    <recommendedName>
        <fullName evidence="3 7">Cyclic pyranopterin monophosphate synthase</fullName>
        <ecNumber evidence="3 7">4.6.1.17</ecNumber>
    </recommendedName>
    <alternativeName>
        <fullName evidence="7">Molybdenum cofactor biosynthesis protein C</fullName>
    </alternativeName>
</protein>
<evidence type="ECO:0000256" key="4">
    <source>
        <dbReference type="ARBA" id="ARBA00023150"/>
    </source>
</evidence>
<dbReference type="NCBIfam" id="TIGR00581">
    <property type="entry name" value="moaC"/>
    <property type="match status" value="1"/>
</dbReference>
<feature type="binding site" evidence="7">
    <location>
        <begin position="112"/>
        <end position="113"/>
    </location>
    <ligand>
        <name>substrate</name>
    </ligand>
</feature>
<dbReference type="PANTHER" id="PTHR22960">
    <property type="entry name" value="MOLYBDOPTERIN COFACTOR SYNTHESIS PROTEIN A"/>
    <property type="match status" value="1"/>
</dbReference>
<dbReference type="NCBIfam" id="NF006870">
    <property type="entry name" value="PRK09364.1"/>
    <property type="match status" value="1"/>
</dbReference>
<evidence type="ECO:0000313" key="9">
    <source>
        <dbReference type="EMBL" id="SJZ92714.1"/>
    </source>
</evidence>
<sequence length="160" mass="16888">MSFNHFDSKGQAIMVDISAKQPTLRTAIARSTVQMQPATLQMVVDGALAKGDVLGVARLAGIAAAKKTPDLIPLSHPLALHAVGIEFNWNLEAGSIAVEATVRAFERTGVEMEAMVAASVAALTVYDMCKGQDKGISITETLLLFKEGGKSGTYQRDAAL</sequence>
<dbReference type="Gene3D" id="3.30.70.640">
    <property type="entry name" value="Molybdopterin cofactor biosynthesis C (MoaC) domain"/>
    <property type="match status" value="1"/>
</dbReference>
<dbReference type="InterPro" id="IPR002820">
    <property type="entry name" value="Mopterin_CF_biosynth-C_dom"/>
</dbReference>
<comment type="similarity">
    <text evidence="7">Belongs to the MoaC family.</text>
</comment>
<dbReference type="PANTHER" id="PTHR22960:SF29">
    <property type="entry name" value="CYCLIC PYRANOPTERIN MONOPHOSPHATE SYNTHASE"/>
    <property type="match status" value="1"/>
</dbReference>
<evidence type="ECO:0000313" key="10">
    <source>
        <dbReference type="Proteomes" id="UP000190102"/>
    </source>
</evidence>
<keyword evidence="5 7" id="KW-0456">Lyase</keyword>
<reference evidence="10" key="1">
    <citation type="submission" date="2017-02" db="EMBL/GenBank/DDBJ databases">
        <authorList>
            <person name="Varghese N."/>
            <person name="Submissions S."/>
        </authorList>
    </citation>
    <scope>NUCLEOTIDE SEQUENCE [LARGE SCALE GENOMIC DNA]</scope>
    <source>
        <strain evidence="10">ATCC BAA-34</strain>
    </source>
</reference>
<dbReference type="CDD" id="cd01420">
    <property type="entry name" value="MoaC_PE"/>
    <property type="match status" value="1"/>
</dbReference>
<dbReference type="GO" id="GO:0006777">
    <property type="term" value="P:Mo-molybdopterin cofactor biosynthetic process"/>
    <property type="evidence" value="ECO:0007669"/>
    <property type="project" value="UniProtKB-UniRule"/>
</dbReference>
<dbReference type="InterPro" id="IPR036522">
    <property type="entry name" value="MoaC_sf"/>
</dbReference>
<dbReference type="EMBL" id="FUWR01000010">
    <property type="protein sequence ID" value="SJZ92714.1"/>
    <property type="molecule type" value="Genomic_DNA"/>
</dbReference>
<feature type="domain" description="Molybdopterin cofactor biosynthesis C (MoaC)" evidence="8">
    <location>
        <begin position="14"/>
        <end position="149"/>
    </location>
</feature>